<reference evidence="2" key="2">
    <citation type="submission" date="2018-05" db="EMBL/GenBank/DDBJ databases">
        <title>OgluRS3 (Oryza glumaepatula Reference Sequence Version 3).</title>
        <authorList>
            <person name="Zhang J."/>
            <person name="Kudrna D."/>
            <person name="Lee S."/>
            <person name="Talag J."/>
            <person name="Welchert J."/>
            <person name="Wing R.A."/>
        </authorList>
    </citation>
    <scope>NUCLEOTIDE SEQUENCE [LARGE SCALE GENOMIC DNA]</scope>
</reference>
<evidence type="ECO:0000256" key="1">
    <source>
        <dbReference type="SAM" id="MobiDB-lite"/>
    </source>
</evidence>
<dbReference type="Proteomes" id="UP000026961">
    <property type="component" value="Chromosome 3"/>
</dbReference>
<keyword evidence="3" id="KW-1185">Reference proteome</keyword>
<feature type="region of interest" description="Disordered" evidence="1">
    <location>
        <begin position="29"/>
        <end position="74"/>
    </location>
</feature>
<sequence length="180" mass="19759">MEMTGKMPARVKRIRFADSQNECEVVLPQTLASGGASSSREVGEAAQSKPKRRRRATSAGEGPSGDEPPETKGHNLTRCSAALAAQACRALSAVHHEKLEEIGLEAEACMSLESLEQPDLIRWLMDRTDPVSRPEKYFFQNASVLIPVPGKAGVHQTNMIKKAHLYYIDNIYIITKALQA</sequence>
<dbReference type="HOGENOM" id="CLU_1498557_0_0_1"/>
<organism evidence="2">
    <name type="scientific">Oryza glumipatula</name>
    <dbReference type="NCBI Taxonomy" id="40148"/>
    <lineage>
        <taxon>Eukaryota</taxon>
        <taxon>Viridiplantae</taxon>
        <taxon>Streptophyta</taxon>
        <taxon>Embryophyta</taxon>
        <taxon>Tracheophyta</taxon>
        <taxon>Spermatophyta</taxon>
        <taxon>Magnoliopsida</taxon>
        <taxon>Liliopsida</taxon>
        <taxon>Poales</taxon>
        <taxon>Poaceae</taxon>
        <taxon>BOP clade</taxon>
        <taxon>Oryzoideae</taxon>
        <taxon>Oryzeae</taxon>
        <taxon>Oryzinae</taxon>
        <taxon>Oryza</taxon>
    </lineage>
</organism>
<name>A0A0D9ZAH4_9ORYZ</name>
<dbReference type="Gramene" id="OGLUM03G26710.1">
    <property type="protein sequence ID" value="OGLUM03G26710.1"/>
    <property type="gene ID" value="OGLUM03G26710"/>
</dbReference>
<reference evidence="2" key="1">
    <citation type="submission" date="2015-04" db="UniProtKB">
        <authorList>
            <consortium name="EnsemblPlants"/>
        </authorList>
    </citation>
    <scope>IDENTIFICATION</scope>
</reference>
<evidence type="ECO:0000313" key="2">
    <source>
        <dbReference type="EnsemblPlants" id="OGLUM03G26710.1"/>
    </source>
</evidence>
<protein>
    <submittedName>
        <fullName evidence="2">Uncharacterized protein</fullName>
    </submittedName>
</protein>
<dbReference type="AlphaFoldDB" id="A0A0D9ZAH4"/>
<evidence type="ECO:0000313" key="3">
    <source>
        <dbReference type="Proteomes" id="UP000026961"/>
    </source>
</evidence>
<proteinExistence type="predicted"/>
<dbReference type="EnsemblPlants" id="OGLUM03G26710.1">
    <property type="protein sequence ID" value="OGLUM03G26710.1"/>
    <property type="gene ID" value="OGLUM03G26710"/>
</dbReference>
<accession>A0A0D9ZAH4</accession>
<feature type="compositionally biased region" description="Polar residues" evidence="1">
    <location>
        <begin position="30"/>
        <end position="40"/>
    </location>
</feature>